<dbReference type="EMBL" id="LBFI01000012">
    <property type="protein sequence ID" value="KKM46819.1"/>
    <property type="molecule type" value="Genomic_DNA"/>
</dbReference>
<comment type="caution">
    <text evidence="1">The sequence shown here is derived from an EMBL/GenBank/DDBJ whole genome shotgun (WGS) entry which is preliminary data.</text>
</comment>
<evidence type="ECO:0000313" key="2">
    <source>
        <dbReference type="Proteomes" id="UP000052979"/>
    </source>
</evidence>
<evidence type="ECO:0000313" key="1">
    <source>
        <dbReference type="EMBL" id="KKM46819.1"/>
    </source>
</evidence>
<name>A0A0U1PV72_9MICO</name>
<protein>
    <submittedName>
        <fullName evidence="1">Uncharacterized protein</fullName>
    </submittedName>
</protein>
<sequence>MPIIATAGATPAFAASPTPTLAFTQSSYSGTGCGTITGVQVKRTVDGTAPDAGKTVSVTLADGYTFADGTTTYSGTTDANGLITLPDIKVPAKGGNSKFSASSDTLAASASVSGTQNSPALSRYNVTDGKLTDGPDTVPANSTVVGNVVSLAPNGDLHQLGVTTAIATNVTSAVASIDDTTNKTYVTYISNNNLYRYNLTDKTTEGGDAVPANSTVVGNVVSLAPNGDLHQLGVKTAIATNVTSAVASIDSASNKTYVTYFGGSACKTP</sequence>
<keyword evidence="2" id="KW-1185">Reference proteome</keyword>
<dbReference type="RefSeq" id="WP_046521587.1">
    <property type="nucleotide sequence ID" value="NZ_LBFI01000012.1"/>
</dbReference>
<proteinExistence type="predicted"/>
<organism evidence="1 2">
    <name type="scientific">Rathayibacter toxicus</name>
    <dbReference type="NCBI Taxonomy" id="145458"/>
    <lineage>
        <taxon>Bacteria</taxon>
        <taxon>Bacillati</taxon>
        <taxon>Actinomycetota</taxon>
        <taxon>Actinomycetes</taxon>
        <taxon>Micrococcales</taxon>
        <taxon>Microbacteriaceae</taxon>
        <taxon>Rathayibacter</taxon>
    </lineage>
</organism>
<gene>
    <name evidence="1" type="ORF">VT73_02165</name>
</gene>
<dbReference type="STRING" id="145458.APU90_06540"/>
<accession>A0A0U1PV72</accession>
<dbReference type="AlphaFoldDB" id="A0A0U1PV72"/>
<reference evidence="1 2" key="1">
    <citation type="submission" date="2015-04" db="EMBL/GenBank/DDBJ databases">
        <title>Draft genome sequence of Rathayibacter toxicus strain FH-142 (AKA 70134 or CS 32), a Western Australian isolate.</title>
        <authorList>
            <consortium name="Consortium for Microbial Forensics and Genomics (microFORGE)"/>
            <person name="Knight B.M."/>
            <person name="Roberts D.P."/>
            <person name="Lin D."/>
            <person name="Hari K."/>
            <person name="Fletcher J."/>
            <person name="Melcher U."/>
            <person name="Blagden T."/>
            <person name="Luster D.G."/>
            <person name="Sechler A.J."/>
            <person name="Schneider W.L."/>
            <person name="Winegar R.A."/>
        </authorList>
    </citation>
    <scope>NUCLEOTIDE SEQUENCE [LARGE SCALE GENOMIC DNA]</scope>
    <source>
        <strain evidence="1 2">FH142</strain>
    </source>
</reference>
<dbReference type="Proteomes" id="UP000052979">
    <property type="component" value="Unassembled WGS sequence"/>
</dbReference>
<dbReference type="PATRIC" id="fig|145458.8.peg.423"/>